<dbReference type="GO" id="GO:0016747">
    <property type="term" value="F:acyltransferase activity, transferring groups other than amino-acyl groups"/>
    <property type="evidence" value="ECO:0007669"/>
    <property type="project" value="InterPro"/>
</dbReference>
<feature type="transmembrane region" description="Helical" evidence="1">
    <location>
        <begin position="241"/>
        <end position="264"/>
    </location>
</feature>
<organism evidence="3 4">
    <name type="scientific">Limosilactobacillus rudii</name>
    <dbReference type="NCBI Taxonomy" id="2759755"/>
    <lineage>
        <taxon>Bacteria</taxon>
        <taxon>Bacillati</taxon>
        <taxon>Bacillota</taxon>
        <taxon>Bacilli</taxon>
        <taxon>Lactobacillales</taxon>
        <taxon>Lactobacillaceae</taxon>
        <taxon>Limosilactobacillus</taxon>
    </lineage>
</organism>
<feature type="domain" description="Acyltransferase 3" evidence="2">
    <location>
        <begin position="7"/>
        <end position="332"/>
    </location>
</feature>
<keyword evidence="1" id="KW-1133">Transmembrane helix</keyword>
<dbReference type="RefSeq" id="WP_182596477.1">
    <property type="nucleotide sequence ID" value="NZ_JACIVA010000050.1"/>
</dbReference>
<dbReference type="PANTHER" id="PTHR37312">
    <property type="entry name" value="MEMBRANE-BOUND ACYLTRANSFERASE YKRP-RELATED"/>
    <property type="match status" value="1"/>
</dbReference>
<feature type="transmembrane region" description="Helical" evidence="1">
    <location>
        <begin position="128"/>
        <end position="148"/>
    </location>
</feature>
<keyword evidence="1" id="KW-0812">Transmembrane</keyword>
<keyword evidence="3" id="KW-0012">Acyltransferase</keyword>
<dbReference type="Proteomes" id="UP000517106">
    <property type="component" value="Unassembled WGS sequence"/>
</dbReference>
<gene>
    <name evidence="3" type="ORF">H5S09_07275</name>
</gene>
<feature type="transmembrane region" description="Helical" evidence="1">
    <location>
        <begin position="66"/>
        <end position="88"/>
    </location>
</feature>
<keyword evidence="4" id="KW-1185">Reference proteome</keyword>
<keyword evidence="1" id="KW-0472">Membrane</keyword>
<feature type="transmembrane region" description="Helical" evidence="1">
    <location>
        <begin position="160"/>
        <end position="177"/>
    </location>
</feature>
<feature type="transmembrane region" description="Helical" evidence="1">
    <location>
        <begin position="315"/>
        <end position="340"/>
    </location>
</feature>
<dbReference type="EMBL" id="JACIVA010000050">
    <property type="protein sequence ID" value="MBB1097741.1"/>
    <property type="molecule type" value="Genomic_DNA"/>
</dbReference>
<name>A0A7W3YNR2_9LACO</name>
<dbReference type="InterPro" id="IPR002656">
    <property type="entry name" value="Acyl_transf_3_dom"/>
</dbReference>
<feature type="transmembrane region" description="Helical" evidence="1">
    <location>
        <begin position="12"/>
        <end position="31"/>
    </location>
</feature>
<evidence type="ECO:0000256" key="1">
    <source>
        <dbReference type="SAM" id="Phobius"/>
    </source>
</evidence>
<evidence type="ECO:0000313" key="4">
    <source>
        <dbReference type="Proteomes" id="UP000517106"/>
    </source>
</evidence>
<accession>A0A7W3YNR2</accession>
<evidence type="ECO:0000313" key="3">
    <source>
        <dbReference type="EMBL" id="MBB1097741.1"/>
    </source>
</evidence>
<dbReference type="Pfam" id="PF01757">
    <property type="entry name" value="Acyl_transf_3"/>
    <property type="match status" value="1"/>
</dbReference>
<feature type="transmembrane region" description="Helical" evidence="1">
    <location>
        <begin position="37"/>
        <end position="54"/>
    </location>
</feature>
<proteinExistence type="predicted"/>
<keyword evidence="3" id="KW-0808">Transferase</keyword>
<feature type="transmembrane region" description="Helical" evidence="1">
    <location>
        <begin position="215"/>
        <end position="235"/>
    </location>
</feature>
<dbReference type="AlphaFoldDB" id="A0A7W3YNR2"/>
<sequence length="359" mass="41182">MKNHRIEWIDIARGIAILFVIIGHSLGNYFSSYFANLIYVFHMPIFFVLSGYLYKEKKKIKFLKNSFFNLIMPYIGTVLIAFILFTIYKLHNNSIIAPSRVNTYGQLSVSALYGIGASAKLPLINYSIIPIGAIWFLLAFFIGTQLFNIIMTLKFNSNDLLMKGIIISCFTFLGTYLQTYIYLPWSINAALFSQIFFFVGYLLKKKSILKIKSKIAIFVATMIWLMTATIGLFGLDNLQFPNMYLAIVGGCASSYLVIKLSMLLDGFWKLKSLKKVLCFFGAESLCIFCFHLIDLDFIQIWPRVLNHVLQLSNSYFLAIVAGSVYRILFAAIATLIVKYIPIVRSFYMHRKFNFIKNKI</sequence>
<evidence type="ECO:0000259" key="2">
    <source>
        <dbReference type="Pfam" id="PF01757"/>
    </source>
</evidence>
<comment type="caution">
    <text evidence="3">The sequence shown here is derived from an EMBL/GenBank/DDBJ whole genome shotgun (WGS) entry which is preliminary data.</text>
</comment>
<feature type="transmembrane region" description="Helical" evidence="1">
    <location>
        <begin position="276"/>
        <end position="295"/>
    </location>
</feature>
<dbReference type="PANTHER" id="PTHR37312:SF1">
    <property type="entry name" value="MEMBRANE-BOUND ACYLTRANSFERASE YKRP-RELATED"/>
    <property type="match status" value="1"/>
</dbReference>
<protein>
    <submittedName>
        <fullName evidence="3">Acyltransferase family protein</fullName>
    </submittedName>
</protein>
<reference evidence="3 4" key="1">
    <citation type="submission" date="2020-07" db="EMBL/GenBank/DDBJ databases">
        <title>Description of Limosilactobacillus balticus sp. nov., Limosilactobacillus agrestis sp. nov., Limosilactobacillus albertensis sp. nov., Limosilactobacillus rudii sp. nov., Limosilactobacillus fastidiosus sp. nov., five novel Limosilactobacillus species isolated from the vertebrate gastrointestinal tract, and proposal of 6 subspecies of Limosilactobacillus reuteri adapted to the gastrointestinal tract of specific vertebrate hosts.</title>
        <authorList>
            <person name="Li F."/>
            <person name="Cheng C."/>
            <person name="Zheng J."/>
            <person name="Quevedo R.M."/>
            <person name="Li J."/>
            <person name="Roos S."/>
            <person name="Gaenzle M.G."/>
            <person name="Walter J."/>
        </authorList>
    </citation>
    <scope>NUCLEOTIDE SEQUENCE [LARGE SCALE GENOMIC DNA]</scope>
    <source>
        <strain evidence="3 4">STM2_1</strain>
    </source>
</reference>
<dbReference type="InterPro" id="IPR052734">
    <property type="entry name" value="Nod_factor_acetyltransferase"/>
</dbReference>
<feature type="transmembrane region" description="Helical" evidence="1">
    <location>
        <begin position="183"/>
        <end position="203"/>
    </location>
</feature>